<dbReference type="InterPro" id="IPR003594">
    <property type="entry name" value="HATPase_dom"/>
</dbReference>
<dbReference type="Gene3D" id="3.30.565.10">
    <property type="entry name" value="Histidine kinase-like ATPase, C-terminal domain"/>
    <property type="match status" value="1"/>
</dbReference>
<dbReference type="SUPFAM" id="SSF81606">
    <property type="entry name" value="PP2C-like"/>
    <property type="match status" value="1"/>
</dbReference>
<feature type="region of interest" description="Disordered" evidence="2">
    <location>
        <begin position="1"/>
        <end position="29"/>
    </location>
</feature>
<feature type="compositionally biased region" description="Basic and acidic residues" evidence="2">
    <location>
        <begin position="1"/>
        <end position="25"/>
    </location>
</feature>
<evidence type="ECO:0000256" key="2">
    <source>
        <dbReference type="SAM" id="MobiDB-lite"/>
    </source>
</evidence>
<reference evidence="4 5" key="1">
    <citation type="submission" date="2024-06" db="EMBL/GenBank/DDBJ databases">
        <title>The Natural Products Discovery Center: Release of the First 8490 Sequenced Strains for Exploring Actinobacteria Biosynthetic Diversity.</title>
        <authorList>
            <person name="Kalkreuter E."/>
            <person name="Kautsar S.A."/>
            <person name="Yang D."/>
            <person name="Bader C.D."/>
            <person name="Teijaro C.N."/>
            <person name="Fluegel L."/>
            <person name="Davis C.M."/>
            <person name="Simpson J.R."/>
            <person name="Lauterbach L."/>
            <person name="Steele A.D."/>
            <person name="Gui C."/>
            <person name="Meng S."/>
            <person name="Li G."/>
            <person name="Viehrig K."/>
            <person name="Ye F."/>
            <person name="Su P."/>
            <person name="Kiefer A.F."/>
            <person name="Nichols A."/>
            <person name="Cepeda A.J."/>
            <person name="Yan W."/>
            <person name="Fan B."/>
            <person name="Jiang Y."/>
            <person name="Adhikari A."/>
            <person name="Zheng C.-J."/>
            <person name="Schuster L."/>
            <person name="Cowan T.M."/>
            <person name="Smanski M.J."/>
            <person name="Chevrette M.G."/>
            <person name="De Carvalho L.P.S."/>
            <person name="Shen B."/>
        </authorList>
    </citation>
    <scope>NUCLEOTIDE SEQUENCE [LARGE SCALE GENOMIC DNA]</scope>
    <source>
        <strain evidence="4 5">NPDC005137</strain>
    </source>
</reference>
<name>A0ABV2UHV1_9ACTN</name>
<dbReference type="RefSeq" id="WP_356501655.1">
    <property type="nucleotide sequence ID" value="NZ_JBEXEF010000056.1"/>
</dbReference>
<dbReference type="SMART" id="SM00331">
    <property type="entry name" value="PP2C_SIG"/>
    <property type="match status" value="1"/>
</dbReference>
<dbReference type="InterPro" id="IPR029016">
    <property type="entry name" value="GAF-like_dom_sf"/>
</dbReference>
<dbReference type="CDD" id="cd00130">
    <property type="entry name" value="PAS"/>
    <property type="match status" value="1"/>
</dbReference>
<dbReference type="PANTHER" id="PTHR43156:SF2">
    <property type="entry name" value="STAGE II SPORULATION PROTEIN E"/>
    <property type="match status" value="1"/>
</dbReference>
<keyword evidence="5" id="KW-1185">Reference proteome</keyword>
<protein>
    <submittedName>
        <fullName evidence="4">SpoIIE family protein phosphatase</fullName>
    </submittedName>
</protein>
<dbReference type="EMBL" id="JBEXIP010000037">
    <property type="protein sequence ID" value="MET8437417.1"/>
    <property type="molecule type" value="Genomic_DNA"/>
</dbReference>
<sequence>MTDNDRKPDSDDSPRVQLDRRHDSESGTAERLALNRTGSFEWDLDSRTLDIDVAGLLVFGVDPETFTPRPGALLERLEPVERTRLELAADEAIHGSRNSYSIHFQVPLDDGTHQWTHIQARVLRSDDGQAHRIIGVVRDATAEITHSAFVLDLEKRRQRQTSIVERTTSAMSRAVTVDDVTAALTGPGGLARLGADGLALALVEGNALNVIALSGDAPEAITEVAARNLDPRFPLADTILRGRPRFASSIGALTRRYPALEPYVDRLRFRAAAYLPLVAQARTLGGLALFYHERTAFNADERNLCLGLAAIVAQSLQRATLFDEEREFATGLQSAMLPRQIQEIKGGEIAVRYHAAWSGRQVGGDWYDVIPLPKNRFGIVVGDVEGHDTHAAAIMGQLRIALRAYAAEGHPPATVLARASRFLAELDTDRFATCTYAQVDLASGTVRMVRAGHFGPLIRHTDGRIGLPQVRGGLPLGISTAFEDEEYPETRLDLVPGETLVLYTDGLVEEPGADIDAGVRALVHEVRAGPTRAQALADHLSDRLWERWGAGDDVALLVLRRSPDPGSPRAPRLHQYIHQADPEGLSEARAMVRQALEDWNLAEFADDAELITGELLVNVLLHTDGGAVLTLEVLPKSVRRVRLSVQDRSSAWPRRRTPGETATSGRGLLLLDAIAVRWGIESRGEGKAVWCEIGPSAPSASTARARKSIRPAGPGAAVKPPDPEEYADPSEGPS</sequence>
<dbReference type="Proteomes" id="UP001550044">
    <property type="component" value="Unassembled WGS sequence"/>
</dbReference>
<feature type="domain" description="PAC" evidence="3">
    <location>
        <begin position="100"/>
        <end position="152"/>
    </location>
</feature>
<dbReference type="InterPro" id="IPR035965">
    <property type="entry name" value="PAS-like_dom_sf"/>
</dbReference>
<dbReference type="Gene3D" id="3.30.450.40">
    <property type="match status" value="1"/>
</dbReference>
<proteinExistence type="predicted"/>
<dbReference type="InterPro" id="IPR052016">
    <property type="entry name" value="Bact_Sigma-Reg"/>
</dbReference>
<accession>A0ABV2UHV1</accession>
<dbReference type="InterPro" id="IPR001932">
    <property type="entry name" value="PPM-type_phosphatase-like_dom"/>
</dbReference>
<dbReference type="InterPro" id="IPR000700">
    <property type="entry name" value="PAS-assoc_C"/>
</dbReference>
<evidence type="ECO:0000256" key="1">
    <source>
        <dbReference type="ARBA" id="ARBA00022801"/>
    </source>
</evidence>
<comment type="caution">
    <text evidence="4">The sequence shown here is derived from an EMBL/GenBank/DDBJ whole genome shotgun (WGS) entry which is preliminary data.</text>
</comment>
<dbReference type="InterPro" id="IPR003018">
    <property type="entry name" value="GAF"/>
</dbReference>
<dbReference type="Pfam" id="PF08447">
    <property type="entry name" value="PAS_3"/>
    <property type="match status" value="1"/>
</dbReference>
<evidence type="ECO:0000259" key="3">
    <source>
        <dbReference type="PROSITE" id="PS50113"/>
    </source>
</evidence>
<feature type="region of interest" description="Disordered" evidence="2">
    <location>
        <begin position="694"/>
        <end position="734"/>
    </location>
</feature>
<evidence type="ECO:0000313" key="5">
    <source>
        <dbReference type="Proteomes" id="UP001550044"/>
    </source>
</evidence>
<evidence type="ECO:0000313" key="4">
    <source>
        <dbReference type="EMBL" id="MET8437417.1"/>
    </source>
</evidence>
<dbReference type="SUPFAM" id="SSF55785">
    <property type="entry name" value="PYP-like sensor domain (PAS domain)"/>
    <property type="match status" value="1"/>
</dbReference>
<keyword evidence="1" id="KW-0378">Hydrolase</keyword>
<dbReference type="PANTHER" id="PTHR43156">
    <property type="entry name" value="STAGE II SPORULATION PROTEIN E-RELATED"/>
    <property type="match status" value="1"/>
</dbReference>
<dbReference type="CDD" id="cd16936">
    <property type="entry name" value="HATPase_RsbW-like"/>
    <property type="match status" value="1"/>
</dbReference>
<dbReference type="Pfam" id="PF13185">
    <property type="entry name" value="GAF_2"/>
    <property type="match status" value="1"/>
</dbReference>
<dbReference type="SMART" id="SM00065">
    <property type="entry name" value="GAF"/>
    <property type="match status" value="1"/>
</dbReference>
<dbReference type="PROSITE" id="PS50113">
    <property type="entry name" value="PAC"/>
    <property type="match status" value="1"/>
</dbReference>
<dbReference type="InterPro" id="IPR000014">
    <property type="entry name" value="PAS"/>
</dbReference>
<dbReference type="InterPro" id="IPR036890">
    <property type="entry name" value="HATPase_C_sf"/>
</dbReference>
<gene>
    <name evidence="4" type="ORF">ABZV61_32620</name>
</gene>
<dbReference type="InterPro" id="IPR013655">
    <property type="entry name" value="PAS_fold_3"/>
</dbReference>
<dbReference type="Pfam" id="PF13581">
    <property type="entry name" value="HATPase_c_2"/>
    <property type="match status" value="1"/>
</dbReference>
<organism evidence="4 5">
    <name type="scientific">Streptomyces sp. 900116325</name>
    <dbReference type="NCBI Taxonomy" id="3154295"/>
    <lineage>
        <taxon>Bacteria</taxon>
        <taxon>Bacillati</taxon>
        <taxon>Actinomycetota</taxon>
        <taxon>Actinomycetes</taxon>
        <taxon>Kitasatosporales</taxon>
        <taxon>Streptomycetaceae</taxon>
        <taxon>Streptomyces</taxon>
    </lineage>
</organism>
<dbReference type="Gene3D" id="2.10.70.100">
    <property type="match status" value="1"/>
</dbReference>
<dbReference type="Pfam" id="PF07228">
    <property type="entry name" value="SpoIIE"/>
    <property type="match status" value="1"/>
</dbReference>
<dbReference type="InterPro" id="IPR036457">
    <property type="entry name" value="PPM-type-like_dom_sf"/>
</dbReference>
<dbReference type="SUPFAM" id="SSF55781">
    <property type="entry name" value="GAF domain-like"/>
    <property type="match status" value="1"/>
</dbReference>
<dbReference type="Gene3D" id="3.30.450.20">
    <property type="entry name" value="PAS domain"/>
    <property type="match status" value="1"/>
</dbReference>
<dbReference type="Gene3D" id="3.60.40.10">
    <property type="entry name" value="PPM-type phosphatase domain"/>
    <property type="match status" value="1"/>
</dbReference>